<evidence type="ECO:0000256" key="2">
    <source>
        <dbReference type="ARBA" id="ARBA00022723"/>
    </source>
</evidence>
<evidence type="ECO:0000259" key="7">
    <source>
        <dbReference type="PROSITE" id="PS50048"/>
    </source>
</evidence>
<feature type="region of interest" description="Disordered" evidence="6">
    <location>
        <begin position="225"/>
        <end position="255"/>
    </location>
</feature>
<feature type="compositionally biased region" description="Basic and acidic residues" evidence="6">
    <location>
        <begin position="304"/>
        <end position="322"/>
    </location>
</feature>
<evidence type="ECO:0000256" key="6">
    <source>
        <dbReference type="SAM" id="MobiDB-lite"/>
    </source>
</evidence>
<dbReference type="Pfam" id="PF00172">
    <property type="entry name" value="Zn_clus"/>
    <property type="match status" value="1"/>
</dbReference>
<evidence type="ECO:0000256" key="1">
    <source>
        <dbReference type="ARBA" id="ARBA00004123"/>
    </source>
</evidence>
<dbReference type="AlphaFoldDB" id="A0AAV0BVN9"/>
<evidence type="ECO:0000313" key="8">
    <source>
        <dbReference type="EMBL" id="CAH7690733.1"/>
    </source>
</evidence>
<sequence length="351" mass="40344">MKFEVHWKKERKNRRTERDICIYYKERNFYDNILFVLIDSVNSSSFVFQFFCPCPSLTDFQEQTYSSDPFLPGRLKSYSNNVLTAASCQEEFFKNYKPEGSSGKRNALLPDGFSWKRNSQPPEEYSKRKFTLPSLNDMIAGVKCCECPKNEDNKIYPLQPPKVPSIFNGTIHYGSFPPPKKSHHSQQQPLLSPIEPKFALGQPRTQNFGQIKATGHRDYRKRMTRARENEPLKGIRLTPRQGTSYNTSTSNSTPRQRVPMACTFCRARKLRCSPYPGPCGHCDRRGQVCKYSISSDFPTTLSSEHYHKNSDSSDHKQQRQQHDLLSPTESLSSTSSILSANLKNEHSKIES</sequence>
<comment type="subcellular location">
    <subcellularLocation>
        <location evidence="1">Nucleus</location>
    </subcellularLocation>
</comment>
<dbReference type="PANTHER" id="PTHR47338">
    <property type="entry name" value="ZN(II)2CYS6 TRANSCRIPTION FACTOR (EUROFUNG)-RELATED"/>
    <property type="match status" value="1"/>
</dbReference>
<evidence type="ECO:0000313" key="9">
    <source>
        <dbReference type="Proteomes" id="UP001153365"/>
    </source>
</evidence>
<comment type="caution">
    <text evidence="8">The sequence shown here is derived from an EMBL/GenBank/DDBJ whole genome shotgun (WGS) entry which is preliminary data.</text>
</comment>
<evidence type="ECO:0000256" key="3">
    <source>
        <dbReference type="ARBA" id="ARBA00023015"/>
    </source>
</evidence>
<keyword evidence="3" id="KW-0805">Transcription regulation</keyword>
<gene>
    <name evidence="8" type="ORF">PPACK8108_LOCUS26166</name>
</gene>
<feature type="compositionally biased region" description="Low complexity" evidence="6">
    <location>
        <begin position="324"/>
        <end position="339"/>
    </location>
</feature>
<organism evidence="8 9">
    <name type="scientific">Phakopsora pachyrhizi</name>
    <name type="common">Asian soybean rust disease fungus</name>
    <dbReference type="NCBI Taxonomy" id="170000"/>
    <lineage>
        <taxon>Eukaryota</taxon>
        <taxon>Fungi</taxon>
        <taxon>Dikarya</taxon>
        <taxon>Basidiomycota</taxon>
        <taxon>Pucciniomycotina</taxon>
        <taxon>Pucciniomycetes</taxon>
        <taxon>Pucciniales</taxon>
        <taxon>Phakopsoraceae</taxon>
        <taxon>Phakopsora</taxon>
    </lineage>
</organism>
<dbReference type="CDD" id="cd00067">
    <property type="entry name" value="GAL4"/>
    <property type="match status" value="1"/>
</dbReference>
<dbReference type="SMART" id="SM00066">
    <property type="entry name" value="GAL4"/>
    <property type="match status" value="1"/>
</dbReference>
<evidence type="ECO:0000256" key="5">
    <source>
        <dbReference type="ARBA" id="ARBA00023242"/>
    </source>
</evidence>
<name>A0AAV0BVN9_PHAPC</name>
<dbReference type="InterPro" id="IPR050815">
    <property type="entry name" value="TF_fung"/>
</dbReference>
<keyword evidence="2" id="KW-0479">Metal-binding</keyword>
<reference evidence="8" key="1">
    <citation type="submission" date="2022-06" db="EMBL/GenBank/DDBJ databases">
        <authorList>
            <consortium name="SYNGENTA / RWTH Aachen University"/>
        </authorList>
    </citation>
    <scope>NUCLEOTIDE SEQUENCE</scope>
</reference>
<accession>A0AAV0BVN9</accession>
<dbReference type="Proteomes" id="UP001153365">
    <property type="component" value="Unassembled WGS sequence"/>
</dbReference>
<dbReference type="SUPFAM" id="SSF57701">
    <property type="entry name" value="Zn2/Cys6 DNA-binding domain"/>
    <property type="match status" value="1"/>
</dbReference>
<dbReference type="EMBL" id="CALTRL010006372">
    <property type="protein sequence ID" value="CAH7690733.1"/>
    <property type="molecule type" value="Genomic_DNA"/>
</dbReference>
<dbReference type="GO" id="GO:0005634">
    <property type="term" value="C:nucleus"/>
    <property type="evidence" value="ECO:0007669"/>
    <property type="project" value="UniProtKB-SubCell"/>
</dbReference>
<keyword evidence="5" id="KW-0539">Nucleus</keyword>
<proteinExistence type="predicted"/>
<evidence type="ECO:0000256" key="4">
    <source>
        <dbReference type="ARBA" id="ARBA00023163"/>
    </source>
</evidence>
<dbReference type="InterPro" id="IPR036864">
    <property type="entry name" value="Zn2-C6_fun-type_DNA-bd_sf"/>
</dbReference>
<dbReference type="PROSITE" id="PS50048">
    <property type="entry name" value="ZN2_CY6_FUNGAL_2"/>
    <property type="match status" value="1"/>
</dbReference>
<keyword evidence="4" id="KW-0804">Transcription</keyword>
<dbReference type="PANTHER" id="PTHR47338:SF5">
    <property type="entry name" value="ZN(II)2CYS6 TRANSCRIPTION FACTOR (EUROFUNG)"/>
    <property type="match status" value="1"/>
</dbReference>
<feature type="compositionally biased region" description="Low complexity" evidence="6">
    <location>
        <begin position="243"/>
        <end position="253"/>
    </location>
</feature>
<dbReference type="GO" id="GO:0000981">
    <property type="term" value="F:DNA-binding transcription factor activity, RNA polymerase II-specific"/>
    <property type="evidence" value="ECO:0007669"/>
    <property type="project" value="InterPro"/>
</dbReference>
<feature type="region of interest" description="Disordered" evidence="6">
    <location>
        <begin position="300"/>
        <end position="351"/>
    </location>
</feature>
<protein>
    <submittedName>
        <fullName evidence="8">Expressed protein</fullName>
    </submittedName>
</protein>
<dbReference type="Gene3D" id="4.10.240.10">
    <property type="entry name" value="Zn(2)-C6 fungal-type DNA-binding domain"/>
    <property type="match status" value="1"/>
</dbReference>
<feature type="domain" description="Zn(2)-C6 fungal-type" evidence="7">
    <location>
        <begin position="261"/>
        <end position="291"/>
    </location>
</feature>
<keyword evidence="9" id="KW-1185">Reference proteome</keyword>
<dbReference type="InterPro" id="IPR001138">
    <property type="entry name" value="Zn2Cys6_DnaBD"/>
</dbReference>
<dbReference type="GO" id="GO:0008270">
    <property type="term" value="F:zinc ion binding"/>
    <property type="evidence" value="ECO:0007669"/>
    <property type="project" value="InterPro"/>
</dbReference>
<dbReference type="PROSITE" id="PS00463">
    <property type="entry name" value="ZN2_CY6_FUNGAL_1"/>
    <property type="match status" value="1"/>
</dbReference>